<dbReference type="RefSeq" id="WP_254155813.1">
    <property type="nucleotide sequence ID" value="NZ_CP100355.1"/>
</dbReference>
<dbReference type="Proteomes" id="UP001056855">
    <property type="component" value="Chromosome"/>
</dbReference>
<feature type="compositionally biased region" description="Basic and acidic residues" evidence="1">
    <location>
        <begin position="1"/>
        <end position="10"/>
    </location>
</feature>
<feature type="region of interest" description="Disordered" evidence="1">
    <location>
        <begin position="320"/>
        <end position="342"/>
    </location>
</feature>
<keyword evidence="3" id="KW-1185">Reference proteome</keyword>
<evidence type="ECO:0000313" key="3">
    <source>
        <dbReference type="Proteomes" id="UP001056855"/>
    </source>
</evidence>
<proteinExistence type="predicted"/>
<feature type="compositionally biased region" description="Acidic residues" evidence="1">
    <location>
        <begin position="328"/>
        <end position="341"/>
    </location>
</feature>
<reference evidence="2" key="1">
    <citation type="submission" date="2022-06" db="EMBL/GenBank/DDBJ databases">
        <title>Diverse halophilic archaea isolated from saline environments.</title>
        <authorList>
            <person name="Cui H.-L."/>
        </authorList>
    </citation>
    <scope>NUCLEOTIDE SEQUENCE</scope>
    <source>
        <strain evidence="2">WLHS1</strain>
    </source>
</reference>
<feature type="compositionally biased region" description="Polar residues" evidence="1">
    <location>
        <begin position="370"/>
        <end position="387"/>
    </location>
</feature>
<name>A0A9E7N838_9EURY</name>
<organism evidence="2 3">
    <name type="scientific">Natronosalvus rutilus</name>
    <dbReference type="NCBI Taxonomy" id="2953753"/>
    <lineage>
        <taxon>Archaea</taxon>
        <taxon>Methanobacteriati</taxon>
        <taxon>Methanobacteriota</taxon>
        <taxon>Stenosarchaea group</taxon>
        <taxon>Halobacteria</taxon>
        <taxon>Halobacteriales</taxon>
        <taxon>Natrialbaceae</taxon>
        <taxon>Natronosalvus</taxon>
    </lineage>
</organism>
<dbReference type="Gene3D" id="2.60.120.200">
    <property type="match status" value="1"/>
</dbReference>
<feature type="region of interest" description="Disordered" evidence="1">
    <location>
        <begin position="1"/>
        <end position="22"/>
    </location>
</feature>
<dbReference type="AlphaFoldDB" id="A0A9E7N838"/>
<feature type="compositionally biased region" description="Polar residues" evidence="1">
    <location>
        <begin position="13"/>
        <end position="22"/>
    </location>
</feature>
<accession>A0A9E7N838</accession>
<evidence type="ECO:0000256" key="1">
    <source>
        <dbReference type="SAM" id="MobiDB-lite"/>
    </source>
</evidence>
<feature type="region of interest" description="Disordered" evidence="1">
    <location>
        <begin position="367"/>
        <end position="388"/>
    </location>
</feature>
<dbReference type="EMBL" id="CP100355">
    <property type="protein sequence ID" value="UTF52068.1"/>
    <property type="molecule type" value="Genomic_DNA"/>
</dbReference>
<feature type="region of interest" description="Disordered" evidence="1">
    <location>
        <begin position="488"/>
        <end position="509"/>
    </location>
</feature>
<sequence length="680" mass="74358">MARERSKRAIDSTLESGKENGTANDIERRTYLKVLGSTAIAGGALLSSGTAAADSHDQDLIEIDYDQYYDPSSSYNGLGDVYDVWNQRSSTSPDITSNISRTGDTSCAHYLDGDQMSANTVYPFDDHYGADVDELYQRFYVHPNGMWLSENNTMRIFWAGLRSEGDQDSGNFVTPPPFTGEDGWSVRVGFTRRENHDHPDTYTFFVYSYDARLTDSTTPYIEYGNRVQMPMNEWVKVETYQKLNTYTSSGSMNNDGVFRAWVNDELAYERENLAWRSADGNGIEYAGPLGYDLYQDNDPHTIYFDDHVMLVNGTREDWLNYDGGESGDGGDEEKETDDTGDQNELAILTEAGADRVRYRFVADGPVSTADLGTSPSGNSVSANGNDTITEREDGTYEVEGLTGNGWGDGFAVDGEIVAFEAENADSDADPAFWLEWNGEEVAVADLVGDDEEGTEDDSKSENELAILTEPGADRVRYRFVANGPVSTADLGTSPSGNSVSANGNDTITEREDGTYEVDGLTGNGWGDGFVVEGDVVTFEAENADSDADPAFWLEWNGEEVAVADLTGGNEDTDPEPAEFAILTEPGADRVRYRFVANGPVTVTDLETSPSGNPVSANDNDTITYYETGYYEVEGLTGNGWGDGFVVEGDIVTFEAENADSDADPAFWLEWNGEEVAVADL</sequence>
<evidence type="ECO:0000313" key="2">
    <source>
        <dbReference type="EMBL" id="UTF52068.1"/>
    </source>
</evidence>
<dbReference type="GeneID" id="73290306"/>
<protein>
    <submittedName>
        <fullName evidence="2">Uncharacterized protein</fullName>
    </submittedName>
</protein>
<feature type="compositionally biased region" description="Polar residues" evidence="1">
    <location>
        <begin position="489"/>
        <end position="506"/>
    </location>
</feature>
<dbReference type="KEGG" id="sawl:NGM29_09630"/>
<gene>
    <name evidence="2" type="ORF">NGM29_09630</name>
</gene>